<protein>
    <submittedName>
        <fullName evidence="1">Uncharacterized protein</fullName>
    </submittedName>
</protein>
<reference evidence="2" key="1">
    <citation type="journal article" date="2019" name="Int. J. Syst. Evol. Microbiol.">
        <title>The Global Catalogue of Microorganisms (GCM) 10K type strain sequencing project: providing services to taxonomists for standard genome sequencing and annotation.</title>
        <authorList>
            <consortium name="The Broad Institute Genomics Platform"/>
            <consortium name="The Broad Institute Genome Sequencing Center for Infectious Disease"/>
            <person name="Wu L."/>
            <person name="Ma J."/>
        </authorList>
    </citation>
    <scope>NUCLEOTIDE SEQUENCE [LARGE SCALE GENOMIC DNA]</scope>
    <source>
        <strain evidence="2">KCTC 42742</strain>
    </source>
</reference>
<comment type="caution">
    <text evidence="1">The sequence shown here is derived from an EMBL/GenBank/DDBJ whole genome shotgun (WGS) entry which is preliminary data.</text>
</comment>
<name>A0ABV7RFR3_9NEIS</name>
<dbReference type="EMBL" id="JBHRXN010000020">
    <property type="protein sequence ID" value="MFC3532127.1"/>
    <property type="molecule type" value="Genomic_DNA"/>
</dbReference>
<gene>
    <name evidence="1" type="ORF">ACFOLG_07995</name>
</gene>
<evidence type="ECO:0000313" key="1">
    <source>
        <dbReference type="EMBL" id="MFC3532127.1"/>
    </source>
</evidence>
<evidence type="ECO:0000313" key="2">
    <source>
        <dbReference type="Proteomes" id="UP001595741"/>
    </source>
</evidence>
<dbReference type="RefSeq" id="WP_386090511.1">
    <property type="nucleotide sequence ID" value="NZ_JBHRXN010000020.1"/>
</dbReference>
<dbReference type="Proteomes" id="UP001595741">
    <property type="component" value="Unassembled WGS sequence"/>
</dbReference>
<accession>A0ABV7RFR3</accession>
<keyword evidence="2" id="KW-1185">Reference proteome</keyword>
<proteinExistence type="predicted"/>
<sequence>MNPSDNEQDPGLELVELGIGRIEAPEPTYNDGLHDAMEGMKAAASAALRAGSPAGSKAMHLLKENKDSKPDDYVEYVRIKIL</sequence>
<organism evidence="1 2">
    <name type="scientific">Vogesella facilis</name>
    <dbReference type="NCBI Taxonomy" id="1655232"/>
    <lineage>
        <taxon>Bacteria</taxon>
        <taxon>Pseudomonadati</taxon>
        <taxon>Pseudomonadota</taxon>
        <taxon>Betaproteobacteria</taxon>
        <taxon>Neisseriales</taxon>
        <taxon>Chromobacteriaceae</taxon>
        <taxon>Vogesella</taxon>
    </lineage>
</organism>